<comment type="caution">
    <text evidence="2">The sequence shown here is derived from an EMBL/GenBank/DDBJ whole genome shotgun (WGS) entry which is preliminary data.</text>
</comment>
<evidence type="ECO:0000313" key="3">
    <source>
        <dbReference type="Proteomes" id="UP000024900"/>
    </source>
</evidence>
<reference evidence="2 3" key="1">
    <citation type="journal article" date="2014" name="BMC Genomics">
        <title>Comparative genomics of Bradyrhizobium japonicum CPAC 15 and Bradyrhizobium diazoefficiens CPAC 7: elite model strains for understanding symbiotic performance with soybean.</title>
        <authorList>
            <person name="Siqueira A.F."/>
            <person name="Ormeno-Orrillo E."/>
            <person name="Souza R.C."/>
            <person name="Rodrigues E.P."/>
            <person name="Almeida L.G."/>
            <person name="Barcellos F.G."/>
            <person name="Batista J.S."/>
            <person name="Nakatami A.S."/>
            <person name="Martinez-Romero E."/>
            <person name="Vasconcelos A.T."/>
            <person name="Hungria M."/>
        </authorList>
    </citation>
    <scope>NUCLEOTIDE SEQUENCE [LARGE SCALE GENOMIC DNA]</scope>
    <source>
        <strain evidence="2 3">SEMIA 5080</strain>
    </source>
</reference>
<dbReference type="Proteomes" id="UP000024900">
    <property type="component" value="Unassembled WGS sequence"/>
</dbReference>
<evidence type="ECO:0000259" key="1">
    <source>
        <dbReference type="Pfam" id="PF13362"/>
    </source>
</evidence>
<gene>
    <name evidence="2" type="ORF">BJA5080_06093</name>
</gene>
<protein>
    <submittedName>
        <fullName evidence="2">Putative virulence-associated protein E</fullName>
    </submittedName>
</protein>
<evidence type="ECO:0000313" key="2">
    <source>
        <dbReference type="EMBL" id="KGJ64291.1"/>
    </source>
</evidence>
<dbReference type="AlphaFoldDB" id="A0A837C5K8"/>
<proteinExistence type="predicted"/>
<feature type="domain" description="Toprim" evidence="1">
    <location>
        <begin position="67"/>
        <end position="139"/>
    </location>
</feature>
<sequence length="153" mass="15821">MVAAFGMARENEPGVLEIPPGDVSAVHLTRIRADGTGKAGTESDKIMIGSSSGTPIIVAPPNDLLGLAIAEGIEDALSWHAATGLGAWAAGAASRLPRLAAAVPRYIDSVCIVPDEDDAGWKHANELATVLRARGFQVQLGRWSAIRGSEGSI</sequence>
<dbReference type="InterPro" id="IPR006171">
    <property type="entry name" value="TOPRIM_dom"/>
</dbReference>
<dbReference type="EMBL" id="ADOU02000008">
    <property type="protein sequence ID" value="KGJ64291.1"/>
    <property type="molecule type" value="Genomic_DNA"/>
</dbReference>
<organism evidence="2 3">
    <name type="scientific">Bradyrhizobium diazoefficiens SEMIA 5080</name>
    <dbReference type="NCBI Taxonomy" id="754504"/>
    <lineage>
        <taxon>Bacteria</taxon>
        <taxon>Pseudomonadati</taxon>
        <taxon>Pseudomonadota</taxon>
        <taxon>Alphaproteobacteria</taxon>
        <taxon>Hyphomicrobiales</taxon>
        <taxon>Nitrobacteraceae</taxon>
        <taxon>Bradyrhizobium</taxon>
    </lineage>
</organism>
<accession>A0A837C5K8</accession>
<dbReference type="Pfam" id="PF13362">
    <property type="entry name" value="Toprim_3"/>
    <property type="match status" value="1"/>
</dbReference>
<dbReference type="Gene3D" id="3.40.1360.10">
    <property type="match status" value="1"/>
</dbReference>
<name>A0A837C5K8_9BRAD</name>